<comment type="caution">
    <text evidence="3">The sequence shown here is derived from an EMBL/GenBank/DDBJ whole genome shotgun (WGS) entry which is preliminary data.</text>
</comment>
<organism evidence="3 4">
    <name type="scientific">Babesia divergens</name>
    <dbReference type="NCBI Taxonomy" id="32595"/>
    <lineage>
        <taxon>Eukaryota</taxon>
        <taxon>Sar</taxon>
        <taxon>Alveolata</taxon>
        <taxon>Apicomplexa</taxon>
        <taxon>Aconoidasida</taxon>
        <taxon>Piroplasmida</taxon>
        <taxon>Babesiidae</taxon>
        <taxon>Babesia</taxon>
    </lineage>
</organism>
<keyword evidence="1" id="KW-0175">Coiled coil</keyword>
<dbReference type="AlphaFoldDB" id="A0AAD9G791"/>
<evidence type="ECO:0000256" key="2">
    <source>
        <dbReference type="SAM" id="MobiDB-lite"/>
    </source>
</evidence>
<gene>
    <name evidence="3" type="ORF">X943_002188</name>
</gene>
<name>A0AAD9G791_BABDI</name>
<reference evidence="3" key="2">
    <citation type="submission" date="2021-05" db="EMBL/GenBank/DDBJ databases">
        <authorList>
            <person name="Pain A."/>
        </authorList>
    </citation>
    <scope>NUCLEOTIDE SEQUENCE</scope>
    <source>
        <strain evidence="3">1802A</strain>
    </source>
</reference>
<evidence type="ECO:0000256" key="1">
    <source>
        <dbReference type="SAM" id="Coils"/>
    </source>
</evidence>
<feature type="region of interest" description="Disordered" evidence="2">
    <location>
        <begin position="164"/>
        <end position="203"/>
    </location>
</feature>
<evidence type="ECO:0000313" key="3">
    <source>
        <dbReference type="EMBL" id="KAK1933105.1"/>
    </source>
</evidence>
<feature type="coiled-coil region" evidence="1">
    <location>
        <begin position="74"/>
        <end position="115"/>
    </location>
</feature>
<evidence type="ECO:0000313" key="4">
    <source>
        <dbReference type="Proteomes" id="UP001195914"/>
    </source>
</evidence>
<protein>
    <submittedName>
        <fullName evidence="3">Uncharacterized protein</fullName>
    </submittedName>
</protein>
<accession>A0AAD9G791</accession>
<feature type="compositionally biased region" description="Low complexity" evidence="2">
    <location>
        <begin position="173"/>
        <end position="184"/>
    </location>
</feature>
<dbReference type="EMBL" id="JAHBMH010000073">
    <property type="protein sequence ID" value="KAK1933105.1"/>
    <property type="molecule type" value="Genomic_DNA"/>
</dbReference>
<dbReference type="Proteomes" id="UP001195914">
    <property type="component" value="Unassembled WGS sequence"/>
</dbReference>
<reference evidence="3" key="1">
    <citation type="journal article" date="2014" name="Nucleic Acids Res.">
        <title>The evolutionary dynamics of variant antigen genes in Babesia reveal a history of genomic innovation underlying host-parasite interaction.</title>
        <authorList>
            <person name="Jackson A.P."/>
            <person name="Otto T.D."/>
            <person name="Darby A."/>
            <person name="Ramaprasad A."/>
            <person name="Xia D."/>
            <person name="Echaide I.E."/>
            <person name="Farber M."/>
            <person name="Gahlot S."/>
            <person name="Gamble J."/>
            <person name="Gupta D."/>
            <person name="Gupta Y."/>
            <person name="Jackson L."/>
            <person name="Malandrin L."/>
            <person name="Malas T.B."/>
            <person name="Moussa E."/>
            <person name="Nair M."/>
            <person name="Reid A.J."/>
            <person name="Sanders M."/>
            <person name="Sharma J."/>
            <person name="Tracey A."/>
            <person name="Quail M.A."/>
            <person name="Weir W."/>
            <person name="Wastling J.M."/>
            <person name="Hall N."/>
            <person name="Willadsen P."/>
            <person name="Lingelbach K."/>
            <person name="Shiels B."/>
            <person name="Tait A."/>
            <person name="Berriman M."/>
            <person name="Allred D.R."/>
            <person name="Pain A."/>
        </authorList>
    </citation>
    <scope>NUCLEOTIDE SEQUENCE</scope>
    <source>
        <strain evidence="3">1802A</strain>
    </source>
</reference>
<keyword evidence="4" id="KW-1185">Reference proteome</keyword>
<sequence>MRLLPHMTTMCFVTAPGNNVDDNNGDSGAGFYVTRYFGFRRRTANGHEHTAGFHPSRCYYERLEGPYYNRDFEAEDYEEILKAEKEEEEEEMDDIDRQLMELEAEKRLYKKLNRMVKRSAEMEMPKTQVETQAMFPPGNPNDEAANKPPEEITLSKLLLEQAKATDKTDNGDDAAQTTADNANDFPIDGQVGSGTKPTQRYSEEELERLRAEVPPLKSQFDSYDPIKLPGPGNTTSELITGIIQMPNVKDIKGLQESFKVKDYTENDSAPIPEDNIWLEAVNEERRKCNKPEIKLEEGQKPSDHPDFVKEVREVRLKQMKDLRSMAHKARENREALKHTFYRKLPRNEMGFAQLEEADIDKLLFEEVKEELRARGHRTGGGEKMARIRLAHALKETDDWRYRNIVQQPLDETNENLPDHSREKIIELKQKLNLIEEAGWGGDMNTAIARLKARQDFIRFKEDPVGYLELDRDEPDRDVTPEEAEEMRNAPVVHDMSFIEAMENPINRLPDIIPRTFNLQPDLERPYPQYHAMHKEELEQLKKEYLSFHGGIHEETLPEISRRYEISLDFLGDACCRLGARPPVSLDMPLRGIISYSAMWDLIEFLNIADTVEVETFYTFLDIENVASELGKSVDEVVNACDRLGIKLPFGIKTKLNVHCLTMVEKLVKNPELDTDELVHDPSYRDPFEDYTDKRPAFPNSMQDEIYQAAVENKDVYDETKPYA</sequence>
<proteinExistence type="predicted"/>